<dbReference type="RefSeq" id="WP_011814652.1">
    <property type="nucleotide sequence ID" value="NC_008789.1"/>
</dbReference>
<dbReference type="Pfam" id="PF06695">
    <property type="entry name" value="Sm_multidrug_ex"/>
    <property type="match status" value="1"/>
</dbReference>
<dbReference type="InterPro" id="IPR009577">
    <property type="entry name" value="Sm_multidrug_ex"/>
</dbReference>
<organism evidence="2 3">
    <name type="scientific">Halorhodospira halophila (strain DSM 244 / SL1)</name>
    <name type="common">Ectothiorhodospira halophila (strain DSM 244 / SL1)</name>
    <dbReference type="NCBI Taxonomy" id="349124"/>
    <lineage>
        <taxon>Bacteria</taxon>
        <taxon>Pseudomonadati</taxon>
        <taxon>Pseudomonadota</taxon>
        <taxon>Gammaproteobacteria</taxon>
        <taxon>Chromatiales</taxon>
        <taxon>Ectothiorhodospiraceae</taxon>
        <taxon>Halorhodospira</taxon>
    </lineage>
</organism>
<proteinExistence type="predicted"/>
<dbReference type="Proteomes" id="UP000000647">
    <property type="component" value="Chromosome"/>
</dbReference>
<accession>A1WY68</accession>
<protein>
    <recommendedName>
        <fullName evidence="4">Small multidrug efflux protein-like protein</fullName>
    </recommendedName>
</protein>
<keyword evidence="1" id="KW-1133">Transmembrane helix</keyword>
<sequence length="144" mass="15881">MELLIKYTVVFLLAATPWIELMVVIPMGAAMGLSVTPLTIVAFIGNALPVFAIIALFRWWEQRRGPVQRRWSERATRVWDRYGLPGLALLGPVLTGIHLAAVMALALGAWRRQTAQWMVASLAVWAVVTGVVTAAGVEWLTRSD</sequence>
<evidence type="ECO:0000313" key="3">
    <source>
        <dbReference type="Proteomes" id="UP000000647"/>
    </source>
</evidence>
<feature type="transmembrane region" description="Helical" evidence="1">
    <location>
        <begin position="122"/>
        <end position="141"/>
    </location>
</feature>
<keyword evidence="1" id="KW-0812">Transmembrane</keyword>
<dbReference type="KEGG" id="hha:Hhal_1866"/>
<evidence type="ECO:0000256" key="1">
    <source>
        <dbReference type="SAM" id="Phobius"/>
    </source>
</evidence>
<evidence type="ECO:0000313" key="2">
    <source>
        <dbReference type="EMBL" id="ABM62630.1"/>
    </source>
</evidence>
<dbReference type="OrthoDB" id="6400183at2"/>
<feature type="transmembrane region" description="Helical" evidence="1">
    <location>
        <begin position="7"/>
        <end position="28"/>
    </location>
</feature>
<dbReference type="eggNOG" id="COG2426">
    <property type="taxonomic scope" value="Bacteria"/>
</dbReference>
<feature type="transmembrane region" description="Helical" evidence="1">
    <location>
        <begin position="40"/>
        <end position="61"/>
    </location>
</feature>
<dbReference type="HOGENOM" id="CLU_117037_0_0_6"/>
<reference evidence="2 3" key="2">
    <citation type="journal article" date="2013" name="Stand. Genomic Sci.">
        <title>Complete genome sequence of Halorhodospira halophila SL1.</title>
        <authorList>
            <person name="Challacombe J.F."/>
            <person name="Majid S."/>
            <person name="Deole R."/>
            <person name="Brettin T.S."/>
            <person name="Bruce D."/>
            <person name="Delano S.F."/>
            <person name="Detter J.C."/>
            <person name="Gleasner C.D."/>
            <person name="Han C.S."/>
            <person name="Misra M."/>
            <person name="Reitenga K.G."/>
            <person name="Mikhailova N."/>
            <person name="Woyke T."/>
            <person name="Pitluck S."/>
            <person name="Nolan M."/>
            <person name="Land M.L."/>
            <person name="Saunders E."/>
            <person name="Tapia R."/>
            <person name="Lapidus A."/>
            <person name="Ivanova N."/>
            <person name="Hoff W.D."/>
        </authorList>
    </citation>
    <scope>NUCLEOTIDE SEQUENCE [LARGE SCALE GENOMIC DNA]</scope>
    <source>
        <strain evidence="3">DSM 244 / SL1</strain>
    </source>
</reference>
<dbReference type="AlphaFoldDB" id="A1WY68"/>
<keyword evidence="3" id="KW-1185">Reference proteome</keyword>
<evidence type="ECO:0008006" key="4">
    <source>
        <dbReference type="Google" id="ProtNLM"/>
    </source>
</evidence>
<dbReference type="EMBL" id="CP000544">
    <property type="protein sequence ID" value="ABM62630.1"/>
    <property type="molecule type" value="Genomic_DNA"/>
</dbReference>
<feature type="transmembrane region" description="Helical" evidence="1">
    <location>
        <begin position="82"/>
        <end position="110"/>
    </location>
</feature>
<gene>
    <name evidence="2" type="ordered locus">Hhal_1866</name>
</gene>
<keyword evidence="1" id="KW-0472">Membrane</keyword>
<dbReference type="STRING" id="349124.Hhal_1866"/>
<name>A1WY68_HALHL</name>
<reference evidence="3" key="1">
    <citation type="submission" date="2006-12" db="EMBL/GenBank/DDBJ databases">
        <title>Complete sequence of Halorhodospira halophila SL1.</title>
        <authorList>
            <consortium name="US DOE Joint Genome Institute"/>
            <person name="Copeland A."/>
            <person name="Lucas S."/>
            <person name="Lapidus A."/>
            <person name="Barry K."/>
            <person name="Detter J.C."/>
            <person name="Glavina del Rio T."/>
            <person name="Hammon N."/>
            <person name="Israni S."/>
            <person name="Dalin E."/>
            <person name="Tice H."/>
            <person name="Pitluck S."/>
            <person name="Saunders E."/>
            <person name="Brettin T."/>
            <person name="Bruce D."/>
            <person name="Han C."/>
            <person name="Tapia R."/>
            <person name="Schmutz J."/>
            <person name="Larimer F."/>
            <person name="Land M."/>
            <person name="Hauser L."/>
            <person name="Kyrpides N."/>
            <person name="Mikhailova N."/>
            <person name="Hoff W."/>
            <person name="Richardson P."/>
        </authorList>
    </citation>
    <scope>NUCLEOTIDE SEQUENCE [LARGE SCALE GENOMIC DNA]</scope>
    <source>
        <strain evidence="3">DSM 244 / SL1</strain>
    </source>
</reference>